<dbReference type="RefSeq" id="WP_308985782.1">
    <property type="nucleotide sequence ID" value="NZ_JARXIC010000022.1"/>
</dbReference>
<protein>
    <recommendedName>
        <fullName evidence="4">Fibronectin type-III domain-containing protein</fullName>
    </recommendedName>
</protein>
<keyword evidence="1" id="KW-0732">Signal</keyword>
<dbReference type="Proteomes" id="UP001243717">
    <property type="component" value="Unassembled WGS sequence"/>
</dbReference>
<sequence length="1145" mass="124891">MFKRVLALTSLAWISATTLMGQGLVPLVYETKDEWLVDLPAGDFGYSAQMMIVDKATGLVRSYESYDSTSDGFISEPYWQTGERMDAPVSTLSLLLESYSTQLMLPKALSNRIKTYYSGGYEGEFNFKIVGVGPEAALSFPAAPDQEQYEPMVLVQSGLNSPPNAIQHELLVTGMETAYEVSLPIAMPAFERSLTFPIDPNQVFDGSNALVAMISEGQVSLREPIKNGLKLLNSENFPTAGQLIYGDFLQDGYANQLLCYALNDTNLYLYVIKEVAGEWQLTPPLAYDLGSPIQMATRLVLDGQLLVAVQYVGSNQIDLLDLADESIVDQLTMSNLSGALTGVVSMGGDRLLIFSGKGGVTDQYELFGSDGSGGLKSLFTGQVPMDGFSVDASKQKRPNLFFFDASPLGSSNARLLGWLSAWGDIAWASEPILYPGSVTYDTWADWGAENGLQKSYQSSSYAGDETNSVLTNQINSSASVYALNLSGEEFSALFASWSPKPGTYDQLALIEASFPENTELYYRGSEDEAWQSYSSPFYPSGEQVSLSYYIQTASGDKSPIKTVNYNFTLSAFNRDSNGDGIPDYVQMALGGDPFGTGDSDGDAASDLDELLAKTSITDPTEMPAEDSELNRGYYETLQVVSRNLAKEPWFTGSTGYVDRLTGARLGQASVAEGSRFAVFDQVPLVYPEGVIAVSTEARYLILSEGVAEPSGFEQLKLLPLDRSELFEIDASYTGGSLSDAASDWLDELGDYTAGEQTIRELSLQVDDTAFAIAMEYAFEQYFKSQAYLPSDAQLTLFPNRTGDDRWTSLSEIATLMDESNGEPEFSVDELWDGLQIEASYSAAAAVAINWVEWTYFCREVYQSYTDAQVAHITGQGPVDLLRAVLREQAVSSELLDTLSLQLDAIGPALAEGQGLAASFVYDDVQLYELTVEEANADGCFLARNAFAQQYALFDAYGERYISSKSIDLLPETQIRVYGVLRDDFTACAGTALEVRSFQIVEMPELVANDSDGNLLDDNWELFWLGEGGHDPFASVDGSGYSLLQKFLGGHNPTDSSDLPAAAIEDLSAPDIRIHMSATNEVTLTWEWPGAYSDSIQFKLIQSDELGNLRSVTPTSVNYNRVGDAHTLVLGVPAGDARFFKLVMSL</sequence>
<evidence type="ECO:0000313" key="2">
    <source>
        <dbReference type="EMBL" id="MDQ8195326.1"/>
    </source>
</evidence>
<reference evidence="2 3" key="1">
    <citation type="submission" date="2023-04" db="EMBL/GenBank/DDBJ databases">
        <title>A novel bacteria isolated from coastal sediment.</title>
        <authorList>
            <person name="Liu X.-J."/>
            <person name="Du Z.-J."/>
        </authorList>
    </citation>
    <scope>NUCLEOTIDE SEQUENCE [LARGE SCALE GENOMIC DNA]</scope>
    <source>
        <strain evidence="2 3">SDUM461004</strain>
    </source>
</reference>
<evidence type="ECO:0008006" key="4">
    <source>
        <dbReference type="Google" id="ProtNLM"/>
    </source>
</evidence>
<gene>
    <name evidence="2" type="ORF">QEH59_12890</name>
</gene>
<accession>A0ABU1AKH9</accession>
<feature type="chain" id="PRO_5046117222" description="Fibronectin type-III domain-containing protein" evidence="1">
    <location>
        <begin position="22"/>
        <end position="1145"/>
    </location>
</feature>
<feature type="signal peptide" evidence="1">
    <location>
        <begin position="1"/>
        <end position="21"/>
    </location>
</feature>
<organism evidence="2 3">
    <name type="scientific">Thalassobacterium sedimentorum</name>
    <dbReference type="NCBI Taxonomy" id="3041258"/>
    <lineage>
        <taxon>Bacteria</taxon>
        <taxon>Pseudomonadati</taxon>
        <taxon>Verrucomicrobiota</taxon>
        <taxon>Opitutia</taxon>
        <taxon>Puniceicoccales</taxon>
        <taxon>Coraliomargaritaceae</taxon>
        <taxon>Thalassobacterium</taxon>
    </lineage>
</organism>
<comment type="caution">
    <text evidence="2">The sequence shown here is derived from an EMBL/GenBank/DDBJ whole genome shotgun (WGS) entry which is preliminary data.</text>
</comment>
<evidence type="ECO:0000313" key="3">
    <source>
        <dbReference type="Proteomes" id="UP001243717"/>
    </source>
</evidence>
<dbReference type="EMBL" id="JARXIC010000022">
    <property type="protein sequence ID" value="MDQ8195326.1"/>
    <property type="molecule type" value="Genomic_DNA"/>
</dbReference>
<keyword evidence="3" id="KW-1185">Reference proteome</keyword>
<proteinExistence type="predicted"/>
<name>A0ABU1AKH9_9BACT</name>
<evidence type="ECO:0000256" key="1">
    <source>
        <dbReference type="SAM" id="SignalP"/>
    </source>
</evidence>